<feature type="signal peptide" evidence="1">
    <location>
        <begin position="1"/>
        <end position="19"/>
    </location>
</feature>
<dbReference type="PROSITE" id="PS51257">
    <property type="entry name" value="PROKAR_LIPOPROTEIN"/>
    <property type="match status" value="1"/>
</dbReference>
<dbReference type="RefSeq" id="WP_073228555.1">
    <property type="nucleotide sequence ID" value="NZ_FQUQ01000001.1"/>
</dbReference>
<sequence>MFKYYIVPCLLLLALASCNPVGENIIELPLQAGEISSAENIDLKKGDKVVIWSKLTLNDDEVLPDFKVRVNVENEGKSVWSDSLKVLKGRHAINSERSTEAYEVLGGGDSDGVEKDSTAYYSKRTFELDNADFIVPKDGKYNFDFKLKLDINSHNKGFSIILRKL</sequence>
<dbReference type="EMBL" id="FQUQ01000001">
    <property type="protein sequence ID" value="SHE77486.1"/>
    <property type="molecule type" value="Genomic_DNA"/>
</dbReference>
<dbReference type="OrthoDB" id="1258616at2"/>
<dbReference type="Proteomes" id="UP000184287">
    <property type="component" value="Unassembled WGS sequence"/>
</dbReference>
<dbReference type="AlphaFoldDB" id="A0A1M4W8E1"/>
<dbReference type="STRING" id="288992.SAMN04488522_1011175"/>
<proteinExistence type="predicted"/>
<protein>
    <recommendedName>
        <fullName evidence="4">DUF4352 domain-containing protein</fullName>
    </recommendedName>
</protein>
<keyword evidence="1" id="KW-0732">Signal</keyword>
<feature type="chain" id="PRO_5012589847" description="DUF4352 domain-containing protein" evidence="1">
    <location>
        <begin position="20"/>
        <end position="165"/>
    </location>
</feature>
<evidence type="ECO:0000256" key="1">
    <source>
        <dbReference type="SAM" id="SignalP"/>
    </source>
</evidence>
<gene>
    <name evidence="2" type="ORF">SAMN04488522_1011175</name>
</gene>
<keyword evidence="3" id="KW-1185">Reference proteome</keyword>
<accession>A0A1M4W8E1</accession>
<evidence type="ECO:0000313" key="3">
    <source>
        <dbReference type="Proteomes" id="UP000184287"/>
    </source>
</evidence>
<evidence type="ECO:0000313" key="2">
    <source>
        <dbReference type="EMBL" id="SHE77486.1"/>
    </source>
</evidence>
<evidence type="ECO:0008006" key="4">
    <source>
        <dbReference type="Google" id="ProtNLM"/>
    </source>
</evidence>
<organism evidence="2 3">
    <name type="scientific">Pedobacter caeni</name>
    <dbReference type="NCBI Taxonomy" id="288992"/>
    <lineage>
        <taxon>Bacteria</taxon>
        <taxon>Pseudomonadati</taxon>
        <taxon>Bacteroidota</taxon>
        <taxon>Sphingobacteriia</taxon>
        <taxon>Sphingobacteriales</taxon>
        <taxon>Sphingobacteriaceae</taxon>
        <taxon>Pedobacter</taxon>
    </lineage>
</organism>
<reference evidence="3" key="1">
    <citation type="submission" date="2016-11" db="EMBL/GenBank/DDBJ databases">
        <authorList>
            <person name="Varghese N."/>
            <person name="Submissions S."/>
        </authorList>
    </citation>
    <scope>NUCLEOTIDE SEQUENCE [LARGE SCALE GENOMIC DNA]</scope>
    <source>
        <strain evidence="3">DSM 16990</strain>
    </source>
</reference>
<name>A0A1M4W8E1_9SPHI</name>